<keyword evidence="1" id="KW-0472">Membrane</keyword>
<accession>A0A1M6KTR2</accession>
<dbReference type="RefSeq" id="WP_025834233.1">
    <property type="nucleotide sequence ID" value="NZ_CAJKGR010000055.1"/>
</dbReference>
<evidence type="ECO:0000256" key="1">
    <source>
        <dbReference type="SAM" id="Phobius"/>
    </source>
</evidence>
<evidence type="ECO:0000313" key="3">
    <source>
        <dbReference type="Proteomes" id="UP000184192"/>
    </source>
</evidence>
<evidence type="ECO:0000313" key="2">
    <source>
        <dbReference type="EMBL" id="SHJ62289.1"/>
    </source>
</evidence>
<dbReference type="InterPro" id="IPR027853">
    <property type="entry name" value="DUF4492"/>
</dbReference>
<feature type="transmembrane region" description="Helical" evidence="1">
    <location>
        <begin position="25"/>
        <end position="44"/>
    </location>
</feature>
<proteinExistence type="predicted"/>
<keyword evidence="1" id="KW-0812">Transmembrane</keyword>
<keyword evidence="1" id="KW-1133">Transmembrane helix</keyword>
<dbReference type="GeneID" id="92714412"/>
<protein>
    <recommendedName>
        <fullName evidence="4">DUF4492 domain-containing protein</fullName>
    </recommendedName>
</protein>
<dbReference type="Pfam" id="PF14899">
    <property type="entry name" value="DUF4492"/>
    <property type="match status" value="1"/>
</dbReference>
<keyword evidence="3" id="KW-1185">Reference proteome</keyword>
<name>A0A1M6KTR2_9BACE</name>
<dbReference type="eggNOG" id="ENOG5032YBB">
    <property type="taxonomic scope" value="Bacteria"/>
</dbReference>
<dbReference type="AlphaFoldDB" id="A0A1M6KTR2"/>
<reference evidence="3" key="1">
    <citation type="submission" date="2016-11" db="EMBL/GenBank/DDBJ databases">
        <authorList>
            <person name="Varghese N."/>
            <person name="Submissions S."/>
        </authorList>
    </citation>
    <scope>NUCLEOTIDE SEQUENCE [LARGE SCALE GENOMIC DNA]</scope>
    <source>
        <strain evidence="3">DSM 26884</strain>
    </source>
</reference>
<evidence type="ECO:0008006" key="4">
    <source>
        <dbReference type="Google" id="ProtNLM"/>
    </source>
</evidence>
<sequence>MKNTVFSIWRFYVDGFRSMTLGRTLWFIILVKLFIMFAILRVFFFPNFLSSVATDGDKEGYVSNELIERAVGDSPPSISD</sequence>
<dbReference type="EMBL" id="FQZN01000041">
    <property type="protein sequence ID" value="SHJ62289.1"/>
    <property type="molecule type" value="Genomic_DNA"/>
</dbReference>
<gene>
    <name evidence="2" type="ORF">SAMN05444350_1413</name>
</gene>
<dbReference type="Proteomes" id="UP000184192">
    <property type="component" value="Unassembled WGS sequence"/>
</dbReference>
<organism evidence="2 3">
    <name type="scientific">Bacteroides stercorirosoris</name>
    <dbReference type="NCBI Taxonomy" id="871324"/>
    <lineage>
        <taxon>Bacteria</taxon>
        <taxon>Pseudomonadati</taxon>
        <taxon>Bacteroidota</taxon>
        <taxon>Bacteroidia</taxon>
        <taxon>Bacteroidales</taxon>
        <taxon>Bacteroidaceae</taxon>
        <taxon>Bacteroides</taxon>
    </lineage>
</organism>